<evidence type="ECO:0000259" key="1">
    <source>
        <dbReference type="Pfam" id="PF00535"/>
    </source>
</evidence>
<sequence length="323" mass="37937">MFGMNSKVVISICCITFNHADYIEKCIEGFLAQNFPHKMEIIIGDDLSSDGTREKLQKIQLQHPDLIKVIYNQENMGANKNILSVLRQAKGEFIAFCEGDDYWIHEDKLYLQYKLLKTNPSVDFCFHSAYMDSEGEKKLHFKYGERTKKFYINDVLKVAGQFAPTSSYMFRRNIIYALPAWFPQSCIGDLFMEIYSMKKGGIYIPLPMSVYRVNSVGSWSETIKSNLNVFTEKHLNIATHLRLAKQEFNGYEKYFNLKIANVYLNMCTRFIIEKEYKLFKVYLEKANGINEHFTRKQLLYNGLRFFPTIIYYIHYLKAIIKNK</sequence>
<dbReference type="SUPFAM" id="SSF53448">
    <property type="entry name" value="Nucleotide-diphospho-sugar transferases"/>
    <property type="match status" value="1"/>
</dbReference>
<evidence type="ECO:0000313" key="2">
    <source>
        <dbReference type="EMBL" id="BAQ01562.1"/>
    </source>
</evidence>
<feature type="domain" description="Glycosyltransferase 2-like" evidence="1">
    <location>
        <begin position="11"/>
        <end position="175"/>
    </location>
</feature>
<dbReference type="InterPro" id="IPR001173">
    <property type="entry name" value="Glyco_trans_2-like"/>
</dbReference>
<reference evidence="2" key="1">
    <citation type="journal article" date="2014" name="DNA Res.">
        <title>A complete view of the genetic diversity of the Escherichia coli O-antigen biosynthesis gene cluster.</title>
        <authorList>
            <person name="Iguchi A."/>
            <person name="Iyoda S."/>
            <person name="Kikuchi T."/>
            <person name="Ogura Y."/>
            <person name="Katsura K."/>
            <person name="Ohnishi M."/>
            <person name="Hayashi T."/>
            <person name="Thomson N.R."/>
        </authorList>
    </citation>
    <scope>NUCLEOTIDE SEQUENCE</scope>
    <source>
        <strain evidence="2">28w</strain>
    </source>
</reference>
<dbReference type="PANTHER" id="PTHR22916:SF3">
    <property type="entry name" value="UDP-GLCNAC:BETAGAL BETA-1,3-N-ACETYLGLUCOSAMINYLTRANSFERASE-LIKE PROTEIN 1"/>
    <property type="match status" value="1"/>
</dbReference>
<proteinExistence type="predicted"/>
<accession>A0A0A8J6B8</accession>
<keyword evidence="2" id="KW-0808">Transferase</keyword>
<dbReference type="PANTHER" id="PTHR22916">
    <property type="entry name" value="GLYCOSYLTRANSFERASE"/>
    <property type="match status" value="1"/>
</dbReference>
<dbReference type="InterPro" id="IPR029044">
    <property type="entry name" value="Nucleotide-diphossugar_trans"/>
</dbReference>
<dbReference type="GO" id="GO:0016758">
    <property type="term" value="F:hexosyltransferase activity"/>
    <property type="evidence" value="ECO:0007669"/>
    <property type="project" value="UniProtKB-ARBA"/>
</dbReference>
<dbReference type="Pfam" id="PF00535">
    <property type="entry name" value="Glycos_transf_2"/>
    <property type="match status" value="1"/>
</dbReference>
<dbReference type="Gene3D" id="3.90.550.10">
    <property type="entry name" value="Spore Coat Polysaccharide Biosynthesis Protein SpsA, Chain A"/>
    <property type="match status" value="1"/>
</dbReference>
<organism evidence="2">
    <name type="scientific">Escherichia coli</name>
    <dbReference type="NCBI Taxonomy" id="562"/>
    <lineage>
        <taxon>Bacteria</taxon>
        <taxon>Pseudomonadati</taxon>
        <taxon>Pseudomonadota</taxon>
        <taxon>Gammaproteobacteria</taxon>
        <taxon>Enterobacterales</taxon>
        <taxon>Enterobacteriaceae</taxon>
        <taxon>Escherichia</taxon>
    </lineage>
</organism>
<dbReference type="AlphaFoldDB" id="A0A0A8J6B8"/>
<protein>
    <submittedName>
        <fullName evidence="2">Putative glycosyltransferase</fullName>
    </submittedName>
</protein>
<name>A0A0A8J6B8_ECOLX</name>
<dbReference type="EMBL" id="AB812051">
    <property type="protein sequence ID" value="BAQ01562.1"/>
    <property type="molecule type" value="Genomic_DNA"/>
</dbReference>